<evidence type="ECO:0000256" key="1">
    <source>
        <dbReference type="ARBA" id="ARBA00022473"/>
    </source>
</evidence>
<evidence type="ECO:0000313" key="7">
    <source>
        <dbReference type="EMBL" id="CAF2838631.1"/>
    </source>
</evidence>
<dbReference type="GO" id="GO:0045476">
    <property type="term" value="P:nurse cell apoptotic process"/>
    <property type="evidence" value="ECO:0007669"/>
    <property type="project" value="UniProtKB-ARBA"/>
</dbReference>
<dbReference type="OrthoDB" id="6362432at2759"/>
<sequence>MYLLSSVKKSIVYGILSSKRLSSRFIADSNEENAELQSFIGSFIGEKDGIIGIRISRGTVKPSYRGGQMRSPSCHEEWDGILSLSPRGSRNRVVEDVCIELYLRESLTDVTLCVEDRYFDAHRFILSVSSPFFRDLLTKIPRDRHPVVFLKDTPASDIERLLRFMYRGEMRLPHSELESLLETATSLQIRGLTKHQHSPNDNNSTSRVGSSPNRTINGGEERGEDMSTEDQHSSSGSPSPPLPVVVSSSRHPASSGSMIHSDDELPERHFLEFKNVLPPRSEVFARNESAGAVSPPRQTESVPILSERSEQMGIIPNQGALAECRNTGTCYFCKKSFMKNKQLMNHVCPIKPKILLQKKSSTSLR</sequence>
<dbReference type="SMART" id="SM00225">
    <property type="entry name" value="BTB"/>
    <property type="match status" value="1"/>
</dbReference>
<evidence type="ECO:0000256" key="2">
    <source>
        <dbReference type="ARBA" id="ARBA00022782"/>
    </source>
</evidence>
<dbReference type="GO" id="GO:0007526">
    <property type="term" value="P:larval somatic muscle development"/>
    <property type="evidence" value="ECO:0007669"/>
    <property type="project" value="UniProtKB-ARBA"/>
</dbReference>
<feature type="compositionally biased region" description="Basic and acidic residues" evidence="6">
    <location>
        <begin position="219"/>
        <end position="232"/>
    </location>
</feature>
<dbReference type="EMBL" id="HG994593">
    <property type="protein sequence ID" value="CAF2838631.1"/>
    <property type="molecule type" value="Genomic_DNA"/>
</dbReference>
<evidence type="ECO:0000256" key="5">
    <source>
        <dbReference type="ARBA" id="ARBA00037382"/>
    </source>
</evidence>
<organism evidence="7 8">
    <name type="scientific">Lepeophtheirus salmonis</name>
    <name type="common">Salmon louse</name>
    <name type="synonym">Caligus salmonis</name>
    <dbReference type="NCBI Taxonomy" id="72036"/>
    <lineage>
        <taxon>Eukaryota</taxon>
        <taxon>Metazoa</taxon>
        <taxon>Ecdysozoa</taxon>
        <taxon>Arthropoda</taxon>
        <taxon>Crustacea</taxon>
        <taxon>Multicrustacea</taxon>
        <taxon>Hexanauplia</taxon>
        <taxon>Copepoda</taxon>
        <taxon>Siphonostomatoida</taxon>
        <taxon>Caligidae</taxon>
        <taxon>Lepeophtheirus</taxon>
    </lineage>
</organism>
<dbReference type="PANTHER" id="PTHR23110:SF111">
    <property type="entry name" value="LONGITUDINALS LACKING PROTEIN, ISOFORMS F_I_K_T"/>
    <property type="match status" value="1"/>
</dbReference>
<dbReference type="AlphaFoldDB" id="A0A7R8H307"/>
<accession>A0A7R8H307</accession>
<dbReference type="GO" id="GO:0008406">
    <property type="term" value="P:gonad development"/>
    <property type="evidence" value="ECO:0007669"/>
    <property type="project" value="UniProtKB-ARBA"/>
</dbReference>
<dbReference type="GO" id="GO:0005634">
    <property type="term" value="C:nucleus"/>
    <property type="evidence" value="ECO:0007669"/>
    <property type="project" value="UniProtKB-ARBA"/>
</dbReference>
<dbReference type="GO" id="GO:0045467">
    <property type="term" value="P:R7 cell development"/>
    <property type="evidence" value="ECO:0007669"/>
    <property type="project" value="UniProtKB-ARBA"/>
</dbReference>
<evidence type="ECO:0000256" key="4">
    <source>
        <dbReference type="ARBA" id="ARBA00023242"/>
    </source>
</evidence>
<keyword evidence="1" id="KW-0217">Developmental protein</keyword>
<dbReference type="GO" id="GO:0035167">
    <property type="term" value="P:larval lymph gland hemopoiesis"/>
    <property type="evidence" value="ECO:0007669"/>
    <property type="project" value="UniProtKB-ARBA"/>
</dbReference>
<dbReference type="InterPro" id="IPR000210">
    <property type="entry name" value="BTB/POZ_dom"/>
</dbReference>
<protein>
    <submittedName>
        <fullName evidence="7">(salmon louse) hypothetical protein</fullName>
    </submittedName>
</protein>
<evidence type="ECO:0000256" key="3">
    <source>
        <dbReference type="ARBA" id="ARBA00022902"/>
    </source>
</evidence>
<name>A0A7R8H307_LEPSM</name>
<dbReference type="GO" id="GO:0007464">
    <property type="term" value="P:R3/R4 cell fate commitment"/>
    <property type="evidence" value="ECO:0007669"/>
    <property type="project" value="UniProtKB-ARBA"/>
</dbReference>
<keyword evidence="8" id="KW-1185">Reference proteome</keyword>
<keyword evidence="2" id="KW-0221">Differentiation</keyword>
<dbReference type="GO" id="GO:0006357">
    <property type="term" value="P:regulation of transcription by RNA polymerase II"/>
    <property type="evidence" value="ECO:0007669"/>
    <property type="project" value="TreeGrafter"/>
</dbReference>
<gene>
    <name evidence="7" type="ORF">LSAA_4703</name>
</gene>
<dbReference type="GO" id="GO:0048813">
    <property type="term" value="P:dendrite morphogenesis"/>
    <property type="evidence" value="ECO:0007669"/>
    <property type="project" value="UniProtKB-ARBA"/>
</dbReference>
<feature type="compositionally biased region" description="Polar residues" evidence="6">
    <location>
        <begin position="199"/>
        <end position="216"/>
    </location>
</feature>
<evidence type="ECO:0000256" key="6">
    <source>
        <dbReference type="SAM" id="MobiDB-lite"/>
    </source>
</evidence>
<proteinExistence type="predicted"/>
<dbReference type="CDD" id="cd18315">
    <property type="entry name" value="BTB_POZ_BAB-like"/>
    <property type="match status" value="1"/>
</dbReference>
<dbReference type="PROSITE" id="PS50097">
    <property type="entry name" value="BTB"/>
    <property type="match status" value="1"/>
</dbReference>
<keyword evidence="3" id="KW-0524">Neurogenesis</keyword>
<keyword evidence="4" id="KW-0539">Nucleus</keyword>
<dbReference type="SUPFAM" id="SSF54695">
    <property type="entry name" value="POZ domain"/>
    <property type="match status" value="1"/>
</dbReference>
<dbReference type="Pfam" id="PF00651">
    <property type="entry name" value="BTB"/>
    <property type="match status" value="1"/>
</dbReference>
<dbReference type="Proteomes" id="UP000675881">
    <property type="component" value="Chromosome 14"/>
</dbReference>
<dbReference type="InterPro" id="IPR051095">
    <property type="entry name" value="Dros_DevTransReg"/>
</dbReference>
<reference evidence="7" key="1">
    <citation type="submission" date="2021-02" db="EMBL/GenBank/DDBJ databases">
        <authorList>
            <person name="Bekaert M."/>
        </authorList>
    </citation>
    <scope>NUCLEOTIDE SEQUENCE</scope>
    <source>
        <strain evidence="7">IoA-00</strain>
    </source>
</reference>
<evidence type="ECO:0000313" key="8">
    <source>
        <dbReference type="Proteomes" id="UP000675881"/>
    </source>
</evidence>
<feature type="region of interest" description="Disordered" evidence="6">
    <location>
        <begin position="191"/>
        <end position="263"/>
    </location>
</feature>
<dbReference type="PANTHER" id="PTHR23110">
    <property type="entry name" value="BTB DOMAIN TRANSCRIPTION FACTOR"/>
    <property type="match status" value="1"/>
</dbReference>
<comment type="function">
    <text evidence="5">Putative transcription factor required for axon growth and guidance in the central and peripheral nervous systems. Repels CNS axons away from the midline by promoting the expression of the midline repellent sli and its receptor robo.</text>
</comment>
<dbReference type="GO" id="GO:0016199">
    <property type="term" value="P:axon midline choice point recognition"/>
    <property type="evidence" value="ECO:0007669"/>
    <property type="project" value="UniProtKB-ARBA"/>
</dbReference>
<dbReference type="Gene3D" id="3.30.710.10">
    <property type="entry name" value="Potassium Channel Kv1.1, Chain A"/>
    <property type="match status" value="1"/>
</dbReference>
<dbReference type="InterPro" id="IPR011333">
    <property type="entry name" value="SKP1/BTB/POZ_sf"/>
</dbReference>